<feature type="domain" description="PPM-type phosphatase" evidence="4">
    <location>
        <begin position="1"/>
        <end position="266"/>
    </location>
</feature>
<sequence>MIRFAVGAVSDVGKRRTLNEDCALVSERVVAVADGMGGHAGGEVASEVAIEALRVAIADPDVPTLADAVVRANAAVWERAEAPELRGMGTTLCALALVVPDDDVDPSDVDPADPDASDPDAPHPNDAAVAGAAEPGPRLALTNVGDSRAYRLVGGSLEQLTEDHSLVEGLVREGRITSEEAAVHPHRNVVTRVLGIAEFVDIDAWELTPEVGDRFLLCSDGLFNEVDANRIAATLRRLADPQEAAHELVSMANQAGGRDNVTVVVADVVDDDGELAAGFGDRVVRSRREVADMAGFTAIVDEAAVVAPGEDAPRSRSLLPRRERRAERTAPRFTLRTAGFLLLFVGVFVVAGLAVAWYGQGGYFVAADEDTGEVAVFEGRPGGFLWFQPSLVESTGVQLTELTPVLQERISSEPQFASFDEAEAYLANVAEQQAAARPTTTTTSTTSTSTTSTTSTTVDAGSSPAAP</sequence>
<dbReference type="Proteomes" id="UP000334019">
    <property type="component" value="Chromosome"/>
</dbReference>
<feature type="transmembrane region" description="Helical" evidence="2">
    <location>
        <begin position="333"/>
        <end position="358"/>
    </location>
</feature>
<reference evidence="5 6" key="1">
    <citation type="submission" date="2019-11" db="EMBL/GenBank/DDBJ databases">
        <authorList>
            <person name="He Y."/>
        </authorList>
    </citation>
    <scope>NUCLEOTIDE SEQUENCE [LARGE SCALE GENOMIC DNA]</scope>
    <source>
        <strain evidence="5 6">SCSIO 58843</strain>
    </source>
</reference>
<dbReference type="GO" id="GO:0004722">
    <property type="term" value="F:protein serine/threonine phosphatase activity"/>
    <property type="evidence" value="ECO:0007669"/>
    <property type="project" value="InterPro"/>
</dbReference>
<protein>
    <recommendedName>
        <fullName evidence="3 4">PPM-type phosphatase domain-containing protein</fullName>
    </recommendedName>
</protein>
<dbReference type="Pfam" id="PF13672">
    <property type="entry name" value="PP2C_2"/>
    <property type="match status" value="1"/>
</dbReference>
<proteinExistence type="predicted"/>
<dbReference type="PANTHER" id="PTHR47992">
    <property type="entry name" value="PROTEIN PHOSPHATASE"/>
    <property type="match status" value="1"/>
</dbReference>
<feature type="compositionally biased region" description="Low complexity" evidence="1">
    <location>
        <begin position="439"/>
        <end position="457"/>
    </location>
</feature>
<dbReference type="InterPro" id="IPR015655">
    <property type="entry name" value="PP2C"/>
</dbReference>
<dbReference type="InterPro" id="IPR001932">
    <property type="entry name" value="PPM-type_phosphatase-like_dom"/>
</dbReference>
<organism evidence="5 6">
    <name type="scientific">Actinomarinicola tropica</name>
    <dbReference type="NCBI Taxonomy" id="2789776"/>
    <lineage>
        <taxon>Bacteria</taxon>
        <taxon>Bacillati</taxon>
        <taxon>Actinomycetota</taxon>
        <taxon>Acidimicrobiia</taxon>
        <taxon>Acidimicrobiales</taxon>
        <taxon>Iamiaceae</taxon>
        <taxon>Actinomarinicola</taxon>
    </lineage>
</organism>
<dbReference type="RefSeq" id="WP_153760746.1">
    <property type="nucleotide sequence ID" value="NZ_CP045851.1"/>
</dbReference>
<evidence type="ECO:0000313" key="5">
    <source>
        <dbReference type="EMBL" id="QGG96642.1"/>
    </source>
</evidence>
<evidence type="ECO:0000256" key="2">
    <source>
        <dbReference type="SAM" id="Phobius"/>
    </source>
</evidence>
<dbReference type="Gene3D" id="3.60.40.10">
    <property type="entry name" value="PPM-type phosphatase domain"/>
    <property type="match status" value="1"/>
</dbReference>
<evidence type="ECO:0000256" key="1">
    <source>
        <dbReference type="SAM" id="MobiDB-lite"/>
    </source>
</evidence>
<dbReference type="SMART" id="SM00331">
    <property type="entry name" value="PP2C_SIG"/>
    <property type="match status" value="1"/>
</dbReference>
<dbReference type="CDD" id="cd00143">
    <property type="entry name" value="PP2Cc"/>
    <property type="match status" value="1"/>
</dbReference>
<evidence type="ECO:0000259" key="4">
    <source>
        <dbReference type="SMART" id="SM00332"/>
    </source>
</evidence>
<feature type="region of interest" description="Disordered" evidence="1">
    <location>
        <begin position="433"/>
        <end position="467"/>
    </location>
</feature>
<feature type="compositionally biased region" description="Acidic residues" evidence="1">
    <location>
        <begin position="103"/>
        <end position="118"/>
    </location>
</feature>
<feature type="domain" description="PPM-type phosphatase" evidence="3">
    <location>
        <begin position="10"/>
        <end position="268"/>
    </location>
</feature>
<keyword evidence="2" id="KW-0812">Transmembrane</keyword>
<dbReference type="KEGG" id="atq:GH723_16915"/>
<accession>A0A5Q2RNW7</accession>
<dbReference type="EMBL" id="CP045851">
    <property type="protein sequence ID" value="QGG96642.1"/>
    <property type="molecule type" value="Genomic_DNA"/>
</dbReference>
<evidence type="ECO:0000313" key="6">
    <source>
        <dbReference type="Proteomes" id="UP000334019"/>
    </source>
</evidence>
<keyword evidence="2" id="KW-0472">Membrane</keyword>
<dbReference type="SUPFAM" id="SSF81606">
    <property type="entry name" value="PP2C-like"/>
    <property type="match status" value="1"/>
</dbReference>
<dbReference type="InterPro" id="IPR036457">
    <property type="entry name" value="PPM-type-like_dom_sf"/>
</dbReference>
<gene>
    <name evidence="5" type="ORF">GH723_16915</name>
</gene>
<dbReference type="SMART" id="SM00332">
    <property type="entry name" value="PP2Cc"/>
    <property type="match status" value="1"/>
</dbReference>
<keyword evidence="6" id="KW-1185">Reference proteome</keyword>
<keyword evidence="2" id="KW-1133">Transmembrane helix</keyword>
<feature type="region of interest" description="Disordered" evidence="1">
    <location>
        <begin position="103"/>
        <end position="138"/>
    </location>
</feature>
<name>A0A5Q2RNW7_9ACTN</name>
<evidence type="ECO:0000259" key="3">
    <source>
        <dbReference type="SMART" id="SM00331"/>
    </source>
</evidence>
<dbReference type="AlphaFoldDB" id="A0A5Q2RNW7"/>